<evidence type="ECO:0000313" key="10">
    <source>
        <dbReference type="Proteomes" id="UP000799441"/>
    </source>
</evidence>
<evidence type="ECO:0000256" key="7">
    <source>
        <dbReference type="SAM" id="MobiDB-lite"/>
    </source>
</evidence>
<accession>A0A9P4UP18</accession>
<protein>
    <recommendedName>
        <fullName evidence="8">BSD domain-containing protein</fullName>
    </recommendedName>
</protein>
<organism evidence="9 10">
    <name type="scientific">Polychaeton citri CBS 116435</name>
    <dbReference type="NCBI Taxonomy" id="1314669"/>
    <lineage>
        <taxon>Eukaryota</taxon>
        <taxon>Fungi</taxon>
        <taxon>Dikarya</taxon>
        <taxon>Ascomycota</taxon>
        <taxon>Pezizomycotina</taxon>
        <taxon>Dothideomycetes</taxon>
        <taxon>Dothideomycetidae</taxon>
        <taxon>Capnodiales</taxon>
        <taxon>Capnodiaceae</taxon>
        <taxon>Polychaeton</taxon>
    </lineage>
</organism>
<comment type="similarity">
    <text evidence="2">Belongs to the TFB1 family.</text>
</comment>
<gene>
    <name evidence="9" type="ORF">K431DRAFT_285847</name>
</gene>
<dbReference type="InterPro" id="IPR013876">
    <property type="entry name" value="TFIIH_BTF_p62_N"/>
</dbReference>
<keyword evidence="4" id="KW-0805">Transcription regulation</keyword>
<keyword evidence="6" id="KW-0539">Nucleus</keyword>
<comment type="caution">
    <text evidence="9">The sequence shown here is derived from an EMBL/GenBank/DDBJ whole genome shotgun (WGS) entry which is preliminary data.</text>
</comment>
<keyword evidence="10" id="KW-1185">Reference proteome</keyword>
<feature type="compositionally biased region" description="Polar residues" evidence="7">
    <location>
        <begin position="336"/>
        <end position="345"/>
    </location>
</feature>
<dbReference type="InterPro" id="IPR005607">
    <property type="entry name" value="BSD_dom"/>
</dbReference>
<feature type="region of interest" description="Disordered" evidence="7">
    <location>
        <begin position="332"/>
        <end position="356"/>
    </location>
</feature>
<dbReference type="EMBL" id="MU003800">
    <property type="protein sequence ID" value="KAF2720358.1"/>
    <property type="molecule type" value="Genomic_DNA"/>
</dbReference>
<keyword evidence="3" id="KW-0677">Repeat</keyword>
<dbReference type="PANTHER" id="PTHR12856">
    <property type="entry name" value="TRANSCRIPTION INITIATION FACTOR IIH-RELATED"/>
    <property type="match status" value="1"/>
</dbReference>
<evidence type="ECO:0000259" key="8">
    <source>
        <dbReference type="PROSITE" id="PS50858"/>
    </source>
</evidence>
<feature type="domain" description="BSD" evidence="8">
    <location>
        <begin position="243"/>
        <end position="294"/>
    </location>
</feature>
<dbReference type="AlphaFoldDB" id="A0A9P4UP18"/>
<sequence length="668" mass="74692">MPLRATVVYKKKDGSLTVSDDRKYLFWVPASPPNASPSVTIPIATITNLQQTPESSPKVALKVFVDQDNYVFSFSRDRAEAKKEQEVVTDTLRDVIAAAKAGQAQQVMADRTQTSAAVASAAARKSAQGMGDGQEGQSAAMAMAKAVASRAQGDEKWYDDNKLKNDIQLQRSLLESNTALKERFNQSFSERPESVSAAQFTTQFWSTRLHLLRAHAIEKAQKAGEYNVLPEIKFVRVPGADGQPDQKRLNLTKEQIMLIFKQYSVVKQAYDENCPPLDQGSFWQRFFNSRLLKKLKGEKITHVDPPDGILDRYLDRQDVGPANISHIPHYIDLEGNEQNHSQRQGNRPDETMRPSDTSKVPILRVLNNLSEKMMSHVAQEDGEAHAPIGLDEETFEQLRLRDLALQDTDNRVKLDIREQQRFLSRGVQEGESSEARLYRKQDPRKVISSLRSDLKPVRLGADEMGCLRLDRAIDVNLEDDESDTEDAMSNGNTHFSSNAVLRSASNDVLKSIRQRRSLQSDDANNLHGLSAATFDSLAMTNNTTNEFLHYFWTLFLSGDASKAMELQGLITTLDRSLDRINAVSQAAEAERDKRVNKVKEQIRKQFNETGKKRKFDFESIEGGKKTVDWMIKPTVNALSQATEAYRKAFAEQTAAAAAVAAPSAPTVA</sequence>
<proteinExistence type="inferred from homology"/>
<dbReference type="InterPro" id="IPR027079">
    <property type="entry name" value="Tfb1/GTF2H1"/>
</dbReference>
<evidence type="ECO:0000256" key="2">
    <source>
        <dbReference type="ARBA" id="ARBA00009448"/>
    </source>
</evidence>
<evidence type="ECO:0000256" key="6">
    <source>
        <dbReference type="ARBA" id="ARBA00023242"/>
    </source>
</evidence>
<evidence type="ECO:0000256" key="4">
    <source>
        <dbReference type="ARBA" id="ARBA00023015"/>
    </source>
</evidence>
<evidence type="ECO:0000256" key="3">
    <source>
        <dbReference type="ARBA" id="ARBA00022737"/>
    </source>
</evidence>
<comment type="subcellular location">
    <subcellularLocation>
        <location evidence="1">Nucleus</location>
    </subcellularLocation>
</comment>
<dbReference type="CDD" id="cd13229">
    <property type="entry name" value="PH_TFIIH"/>
    <property type="match status" value="1"/>
</dbReference>
<dbReference type="Proteomes" id="UP000799441">
    <property type="component" value="Unassembled WGS sequence"/>
</dbReference>
<dbReference type="OrthoDB" id="360521at2759"/>
<evidence type="ECO:0000256" key="1">
    <source>
        <dbReference type="ARBA" id="ARBA00004123"/>
    </source>
</evidence>
<dbReference type="InterPro" id="IPR011993">
    <property type="entry name" value="PH-like_dom_sf"/>
</dbReference>
<dbReference type="SUPFAM" id="SSF50729">
    <property type="entry name" value="PH domain-like"/>
    <property type="match status" value="1"/>
</dbReference>
<feature type="domain" description="BSD" evidence="8">
    <location>
        <begin position="157"/>
        <end position="216"/>
    </location>
</feature>
<keyword evidence="5" id="KW-0804">Transcription</keyword>
<name>A0A9P4UP18_9PEZI</name>
<dbReference type="Pfam" id="PF03909">
    <property type="entry name" value="BSD"/>
    <property type="match status" value="2"/>
</dbReference>
<dbReference type="GO" id="GO:0000439">
    <property type="term" value="C:transcription factor TFIIH core complex"/>
    <property type="evidence" value="ECO:0007669"/>
    <property type="project" value="InterPro"/>
</dbReference>
<dbReference type="SMART" id="SM00751">
    <property type="entry name" value="BSD"/>
    <property type="match status" value="2"/>
</dbReference>
<reference evidence="9" key="1">
    <citation type="journal article" date="2020" name="Stud. Mycol.">
        <title>101 Dothideomycetes genomes: a test case for predicting lifestyles and emergence of pathogens.</title>
        <authorList>
            <person name="Haridas S."/>
            <person name="Albert R."/>
            <person name="Binder M."/>
            <person name="Bloem J."/>
            <person name="Labutti K."/>
            <person name="Salamov A."/>
            <person name="Andreopoulos B."/>
            <person name="Baker S."/>
            <person name="Barry K."/>
            <person name="Bills G."/>
            <person name="Bluhm B."/>
            <person name="Cannon C."/>
            <person name="Castanera R."/>
            <person name="Culley D."/>
            <person name="Daum C."/>
            <person name="Ezra D."/>
            <person name="Gonzalez J."/>
            <person name="Henrissat B."/>
            <person name="Kuo A."/>
            <person name="Liang C."/>
            <person name="Lipzen A."/>
            <person name="Lutzoni F."/>
            <person name="Magnuson J."/>
            <person name="Mondo S."/>
            <person name="Nolan M."/>
            <person name="Ohm R."/>
            <person name="Pangilinan J."/>
            <person name="Park H.-J."/>
            <person name="Ramirez L."/>
            <person name="Alfaro M."/>
            <person name="Sun H."/>
            <person name="Tritt A."/>
            <person name="Yoshinaga Y."/>
            <person name="Zwiers L.-H."/>
            <person name="Turgeon B."/>
            <person name="Goodwin S."/>
            <person name="Spatafora J."/>
            <person name="Crous P."/>
            <person name="Grigoriev I."/>
        </authorList>
    </citation>
    <scope>NUCLEOTIDE SEQUENCE</scope>
    <source>
        <strain evidence="9">CBS 116435</strain>
    </source>
</reference>
<evidence type="ECO:0000256" key="5">
    <source>
        <dbReference type="ARBA" id="ARBA00023163"/>
    </source>
</evidence>
<dbReference type="GO" id="GO:0006351">
    <property type="term" value="P:DNA-templated transcription"/>
    <property type="evidence" value="ECO:0007669"/>
    <property type="project" value="InterPro"/>
</dbReference>
<dbReference type="PROSITE" id="PS50858">
    <property type="entry name" value="BSD"/>
    <property type="match status" value="2"/>
</dbReference>
<dbReference type="Pfam" id="PF08567">
    <property type="entry name" value="PH_TFIIH"/>
    <property type="match status" value="1"/>
</dbReference>
<dbReference type="GO" id="GO:0006289">
    <property type="term" value="P:nucleotide-excision repair"/>
    <property type="evidence" value="ECO:0007669"/>
    <property type="project" value="InterPro"/>
</dbReference>
<evidence type="ECO:0000313" key="9">
    <source>
        <dbReference type="EMBL" id="KAF2720358.1"/>
    </source>
</evidence>
<dbReference type="Gene3D" id="2.30.29.30">
    <property type="entry name" value="Pleckstrin-homology domain (PH domain)/Phosphotyrosine-binding domain (PTB)"/>
    <property type="match status" value="1"/>
</dbReference>